<dbReference type="InterPro" id="IPR051610">
    <property type="entry name" value="GPI/OXD"/>
</dbReference>
<dbReference type="GO" id="GO:0046872">
    <property type="term" value="F:metal ion binding"/>
    <property type="evidence" value="ECO:0007669"/>
    <property type="project" value="UniProtKB-KW"/>
</dbReference>
<dbReference type="InterPro" id="IPR014710">
    <property type="entry name" value="RmlC-like_jellyroll"/>
</dbReference>
<keyword evidence="5" id="KW-1185">Reference proteome</keyword>
<dbReference type="InterPro" id="IPR011051">
    <property type="entry name" value="RmlC_Cupin_sf"/>
</dbReference>
<protein>
    <recommendedName>
        <fullName evidence="3">Cupin type-2 domain-containing protein</fullName>
    </recommendedName>
</protein>
<keyword evidence="1" id="KW-0479">Metal-binding</keyword>
<evidence type="ECO:0000313" key="4">
    <source>
        <dbReference type="EMBL" id="KAJ9621122.1"/>
    </source>
</evidence>
<dbReference type="InterPro" id="IPR013096">
    <property type="entry name" value="Cupin_2"/>
</dbReference>
<organism evidence="4 5">
    <name type="scientific">Knufia peltigerae</name>
    <dbReference type="NCBI Taxonomy" id="1002370"/>
    <lineage>
        <taxon>Eukaryota</taxon>
        <taxon>Fungi</taxon>
        <taxon>Dikarya</taxon>
        <taxon>Ascomycota</taxon>
        <taxon>Pezizomycotina</taxon>
        <taxon>Eurotiomycetes</taxon>
        <taxon>Chaetothyriomycetidae</taxon>
        <taxon>Chaetothyriales</taxon>
        <taxon>Trichomeriaceae</taxon>
        <taxon>Knufia</taxon>
    </lineage>
</organism>
<feature type="region of interest" description="Disordered" evidence="2">
    <location>
        <begin position="1"/>
        <end position="33"/>
    </location>
</feature>
<evidence type="ECO:0000259" key="3">
    <source>
        <dbReference type="Pfam" id="PF07883"/>
    </source>
</evidence>
<feature type="compositionally biased region" description="Polar residues" evidence="2">
    <location>
        <begin position="23"/>
        <end position="33"/>
    </location>
</feature>
<reference evidence="4" key="1">
    <citation type="submission" date="2022-10" db="EMBL/GenBank/DDBJ databases">
        <title>Culturing micro-colonial fungi from biological soil crusts in the Mojave desert and describing Neophaeococcomyces mojavensis, and introducing the new genera and species Taxawa tesnikishii.</title>
        <authorList>
            <person name="Kurbessoian T."/>
            <person name="Stajich J.E."/>
        </authorList>
    </citation>
    <scope>NUCLEOTIDE SEQUENCE</scope>
    <source>
        <strain evidence="4">TK_35</strain>
    </source>
</reference>
<proteinExistence type="predicted"/>
<evidence type="ECO:0000256" key="1">
    <source>
        <dbReference type="ARBA" id="ARBA00022723"/>
    </source>
</evidence>
<dbReference type="Proteomes" id="UP001172681">
    <property type="component" value="Unassembled WGS sequence"/>
</dbReference>
<dbReference type="EMBL" id="JAPDRN010000117">
    <property type="protein sequence ID" value="KAJ9621122.1"/>
    <property type="molecule type" value="Genomic_DNA"/>
</dbReference>
<feature type="domain" description="Cupin type-2" evidence="3">
    <location>
        <begin position="56"/>
        <end position="112"/>
    </location>
</feature>
<dbReference type="PANTHER" id="PTHR35848:SF6">
    <property type="entry name" value="CUPIN TYPE-2 DOMAIN-CONTAINING PROTEIN"/>
    <property type="match status" value="1"/>
</dbReference>
<dbReference type="Pfam" id="PF07883">
    <property type="entry name" value="Cupin_2"/>
    <property type="match status" value="1"/>
</dbReference>
<dbReference type="Gene3D" id="2.60.120.10">
    <property type="entry name" value="Jelly Rolls"/>
    <property type="match status" value="1"/>
</dbReference>
<comment type="caution">
    <text evidence="4">The sequence shown here is derived from an EMBL/GenBank/DDBJ whole genome shotgun (WGS) entry which is preliminary data.</text>
</comment>
<dbReference type="PANTHER" id="PTHR35848">
    <property type="entry name" value="OXALATE-BINDING PROTEIN"/>
    <property type="match status" value="1"/>
</dbReference>
<name>A0AA38XTA2_9EURO</name>
<evidence type="ECO:0000313" key="5">
    <source>
        <dbReference type="Proteomes" id="UP001172681"/>
    </source>
</evidence>
<gene>
    <name evidence="4" type="ORF">H2204_012016</name>
</gene>
<dbReference type="SUPFAM" id="SSF51182">
    <property type="entry name" value="RmlC-like cupins"/>
    <property type="match status" value="1"/>
</dbReference>
<sequence>MATSPVIIPSASLAERNPETFPDNGSSSTSRRGNLTWHTLFSASKTPTNSLTAGIATCPPGTGHLCPHRHEQAEIYYITQGRGVVVIDGVEREVQSGDTIYIPGNAEHGIRNSCATTTSEEGSGTDRVDDREELKWFYVFAVDKFEDVVYRFS</sequence>
<dbReference type="AlphaFoldDB" id="A0AA38XTA2"/>
<evidence type="ECO:0000256" key="2">
    <source>
        <dbReference type="SAM" id="MobiDB-lite"/>
    </source>
</evidence>
<accession>A0AA38XTA2</accession>